<keyword evidence="3" id="KW-0720">Serine protease</keyword>
<dbReference type="Proteomes" id="UP001597508">
    <property type="component" value="Unassembled WGS sequence"/>
</dbReference>
<dbReference type="InterPro" id="IPR023562">
    <property type="entry name" value="ClpP/TepA"/>
</dbReference>
<dbReference type="Pfam" id="PF00574">
    <property type="entry name" value="CLP_protease"/>
    <property type="match status" value="1"/>
</dbReference>
<dbReference type="PANTHER" id="PTHR10381:SF70">
    <property type="entry name" value="ATP-DEPENDENT CLP PROTEASE PROTEOLYTIC SUBUNIT"/>
    <property type="match status" value="1"/>
</dbReference>
<dbReference type="EMBL" id="JBHULH010000001">
    <property type="protein sequence ID" value="MFD2566085.1"/>
    <property type="molecule type" value="Genomic_DNA"/>
</dbReference>
<dbReference type="Gene3D" id="3.90.226.10">
    <property type="entry name" value="2-enoyl-CoA Hydratase, Chain A, domain 1"/>
    <property type="match status" value="1"/>
</dbReference>
<evidence type="ECO:0000313" key="5">
    <source>
        <dbReference type="Proteomes" id="UP001597508"/>
    </source>
</evidence>
<sequence length="382" mass="42939">MNWNKIISFIDPKKKEEVGRIEATNNKGVAYFKIIGRIWSWSADYDSILRREIDNALSDGIKKAVVYGSSPGGSVFATSEIANLLDQFDDVKIEVGALMASAFTYLTSKFHTTIKTNTQGMIHMPMTSLRGNIKEVKSELKLLENITDDYVKTYSKKTGKSEDDIKALWADGDYWMNATELKKEGFVDAVAGEIEAFTEEDILAIKACGAPTIPKKKKINKNNSQNSNQMDREELIALYGLEANATDADIMEAAKKIKVDALKHRDSEKAAKEKKASEQKTAATELVEAAIKDKKIKADQKEQYQKLAEADYDSTKSVLEAMKSIPKLTDELDPKNNNVDANKEKWTLEDWIEKDPKGYNKMLAEGDERLEVLENDYFKTSN</sequence>
<keyword evidence="2" id="KW-0378">Hydrolase</keyword>
<gene>
    <name evidence="4" type="ORF">ACFSRZ_01800</name>
</gene>
<dbReference type="SUPFAM" id="SSF52096">
    <property type="entry name" value="ClpP/crotonase"/>
    <property type="match status" value="1"/>
</dbReference>
<dbReference type="InterPro" id="IPR029045">
    <property type="entry name" value="ClpP/crotonase-like_dom_sf"/>
</dbReference>
<accession>A0ABW5LMV9</accession>
<reference evidence="5" key="1">
    <citation type="journal article" date="2019" name="Int. J. Syst. Evol. Microbiol.">
        <title>The Global Catalogue of Microorganisms (GCM) 10K type strain sequencing project: providing services to taxonomists for standard genome sequencing and annotation.</title>
        <authorList>
            <consortium name="The Broad Institute Genomics Platform"/>
            <consortium name="The Broad Institute Genome Sequencing Center for Infectious Disease"/>
            <person name="Wu L."/>
            <person name="Ma J."/>
        </authorList>
    </citation>
    <scope>NUCLEOTIDE SEQUENCE [LARGE SCALE GENOMIC DNA]</scope>
    <source>
        <strain evidence="5">KCTC 52127</strain>
    </source>
</reference>
<keyword evidence="5" id="KW-1185">Reference proteome</keyword>
<keyword evidence="1 4" id="KW-0645">Protease</keyword>
<evidence type="ECO:0000256" key="2">
    <source>
        <dbReference type="ARBA" id="ARBA00022801"/>
    </source>
</evidence>
<evidence type="ECO:0000256" key="1">
    <source>
        <dbReference type="ARBA" id="ARBA00022670"/>
    </source>
</evidence>
<protein>
    <submittedName>
        <fullName evidence="4">ATP-dependent Clp protease proteolytic subunit</fullName>
    </submittedName>
</protein>
<dbReference type="PANTHER" id="PTHR10381">
    <property type="entry name" value="ATP-DEPENDENT CLP PROTEASE PROTEOLYTIC SUBUNIT"/>
    <property type="match status" value="1"/>
</dbReference>
<comment type="caution">
    <text evidence="4">The sequence shown here is derived from an EMBL/GenBank/DDBJ whole genome shotgun (WGS) entry which is preliminary data.</text>
</comment>
<evidence type="ECO:0000313" key="4">
    <source>
        <dbReference type="EMBL" id="MFD2566085.1"/>
    </source>
</evidence>
<proteinExistence type="predicted"/>
<organism evidence="4 5">
    <name type="scientific">Pseudotenacibaculum haliotis</name>
    <dbReference type="NCBI Taxonomy" id="1862138"/>
    <lineage>
        <taxon>Bacteria</taxon>
        <taxon>Pseudomonadati</taxon>
        <taxon>Bacteroidota</taxon>
        <taxon>Flavobacteriia</taxon>
        <taxon>Flavobacteriales</taxon>
        <taxon>Flavobacteriaceae</taxon>
        <taxon>Pseudotenacibaculum</taxon>
    </lineage>
</organism>
<evidence type="ECO:0000256" key="3">
    <source>
        <dbReference type="ARBA" id="ARBA00022825"/>
    </source>
</evidence>
<name>A0ABW5LMV9_9FLAO</name>
<dbReference type="RefSeq" id="WP_379664807.1">
    <property type="nucleotide sequence ID" value="NZ_JBHULH010000001.1"/>
</dbReference>
<dbReference type="GO" id="GO:0006508">
    <property type="term" value="P:proteolysis"/>
    <property type="evidence" value="ECO:0007669"/>
    <property type="project" value="UniProtKB-KW"/>
</dbReference>
<dbReference type="GO" id="GO:0008233">
    <property type="term" value="F:peptidase activity"/>
    <property type="evidence" value="ECO:0007669"/>
    <property type="project" value="UniProtKB-KW"/>
</dbReference>